<evidence type="ECO:0000256" key="1">
    <source>
        <dbReference type="SAM" id="SignalP"/>
    </source>
</evidence>
<dbReference type="AlphaFoldDB" id="A0A947DIF3"/>
<keyword evidence="1" id="KW-0732">Signal</keyword>
<organism evidence="2 3">
    <name type="scientific">Leptothoe spongobia TAU-MAC 1115</name>
    <dbReference type="NCBI Taxonomy" id="1967444"/>
    <lineage>
        <taxon>Bacteria</taxon>
        <taxon>Bacillati</taxon>
        <taxon>Cyanobacteriota</taxon>
        <taxon>Cyanophyceae</taxon>
        <taxon>Nodosilineales</taxon>
        <taxon>Cymatolegaceae</taxon>
        <taxon>Leptothoe</taxon>
        <taxon>Leptothoe spongobia</taxon>
    </lineage>
</organism>
<keyword evidence="3" id="KW-1185">Reference proteome</keyword>
<dbReference type="SUPFAM" id="SSF54909">
    <property type="entry name" value="Dimeric alpha+beta barrel"/>
    <property type="match status" value="1"/>
</dbReference>
<dbReference type="EMBL" id="JADOES010000060">
    <property type="protein sequence ID" value="MBT9317812.1"/>
    <property type="molecule type" value="Genomic_DNA"/>
</dbReference>
<evidence type="ECO:0000313" key="3">
    <source>
        <dbReference type="Proteomes" id="UP000717364"/>
    </source>
</evidence>
<dbReference type="RefSeq" id="WP_215610876.1">
    <property type="nucleotide sequence ID" value="NZ_JADOES010000060.1"/>
</dbReference>
<feature type="signal peptide" evidence="1">
    <location>
        <begin position="1"/>
        <end position="23"/>
    </location>
</feature>
<reference evidence="2" key="1">
    <citation type="submission" date="2020-11" db="EMBL/GenBank/DDBJ databases">
        <authorList>
            <person name="Konstantinou D."/>
            <person name="Gkelis S."/>
            <person name="Popin R."/>
            <person name="Fewer D."/>
            <person name="Sivonen K."/>
        </authorList>
    </citation>
    <scope>NUCLEOTIDE SEQUENCE</scope>
    <source>
        <strain evidence="2">TAU-MAC 1115</strain>
    </source>
</reference>
<comment type="caution">
    <text evidence="2">The sequence shown here is derived from an EMBL/GenBank/DDBJ whole genome shotgun (WGS) entry which is preliminary data.</text>
</comment>
<protein>
    <submittedName>
        <fullName evidence="2">DUF1330 domain-containing protein</fullName>
    </submittedName>
</protein>
<dbReference type="Gene3D" id="3.30.70.100">
    <property type="match status" value="1"/>
</dbReference>
<dbReference type="Proteomes" id="UP000717364">
    <property type="component" value="Unassembled WGS sequence"/>
</dbReference>
<dbReference type="InterPro" id="IPR011008">
    <property type="entry name" value="Dimeric_a/b-barrel"/>
</dbReference>
<accession>A0A947DIF3</accession>
<sequence>MNKIITYLAGATLFAIAACTPRAETTQQVSTTPIAQSPSETDELVLVDLVVMNPGYDIEDREAYEAALLPIVQRYNIKRISSYDIVQHLGGKAEDAIRLNLWSIPNSEVIQVLGQDADYQALENMRNELHDFSQLTLYTAETVEQDLSSNAPLYLVDFAVMNDGYDLEDRRGYVADIRPIAQKYGAEVTQSYEMVNYLGGTVEDVIKLDIWTLPGPEAVQQLNEDPEYQAIIPYRNEIHDFDALTLYFAKSTN</sequence>
<name>A0A947DIF3_9CYAN</name>
<feature type="chain" id="PRO_5037994077" evidence="1">
    <location>
        <begin position="24"/>
        <end position="253"/>
    </location>
</feature>
<dbReference type="PROSITE" id="PS51257">
    <property type="entry name" value="PROKAR_LIPOPROTEIN"/>
    <property type="match status" value="1"/>
</dbReference>
<reference evidence="2" key="2">
    <citation type="journal article" date="2021" name="Mar. Drugs">
        <title>Genome Reduction and Secondary Metabolism of the Marine Sponge-Associated Cyanobacterium Leptothoe.</title>
        <authorList>
            <person name="Konstantinou D."/>
            <person name="Popin R.V."/>
            <person name="Fewer D.P."/>
            <person name="Sivonen K."/>
            <person name="Gkelis S."/>
        </authorList>
    </citation>
    <scope>NUCLEOTIDE SEQUENCE</scope>
    <source>
        <strain evidence="2">TAU-MAC 1115</strain>
    </source>
</reference>
<proteinExistence type="predicted"/>
<gene>
    <name evidence="2" type="ORF">IXB50_20545</name>
</gene>
<evidence type="ECO:0000313" key="2">
    <source>
        <dbReference type="EMBL" id="MBT9317812.1"/>
    </source>
</evidence>